<dbReference type="Proteomes" id="UP001279734">
    <property type="component" value="Unassembled WGS sequence"/>
</dbReference>
<feature type="transmembrane region" description="Helical" evidence="1">
    <location>
        <begin position="403"/>
        <end position="423"/>
    </location>
</feature>
<keyword evidence="1" id="KW-0472">Membrane</keyword>
<dbReference type="PANTHER" id="PTHR21477:SF12">
    <property type="entry name" value="PROTEIN PHLOEM PROTEIN 2-LIKE A10"/>
    <property type="match status" value="1"/>
</dbReference>
<dbReference type="AlphaFoldDB" id="A0AAD3SWS4"/>
<keyword evidence="1" id="KW-1133">Transmembrane helix</keyword>
<gene>
    <name evidence="2" type="ORF">Nepgr_019828</name>
</gene>
<dbReference type="InterPro" id="IPR019141">
    <property type="entry name" value="DUF2045"/>
</dbReference>
<keyword evidence="1" id="KW-0812">Transmembrane</keyword>
<evidence type="ECO:0000256" key="1">
    <source>
        <dbReference type="SAM" id="Phobius"/>
    </source>
</evidence>
<proteinExistence type="predicted"/>
<evidence type="ECO:0000313" key="2">
    <source>
        <dbReference type="EMBL" id="GMH17987.1"/>
    </source>
</evidence>
<name>A0AAD3SWS4_NEPGR</name>
<evidence type="ECO:0000313" key="3">
    <source>
        <dbReference type="Proteomes" id="UP001279734"/>
    </source>
</evidence>
<comment type="caution">
    <text evidence="2">The sequence shown here is derived from an EMBL/GenBank/DDBJ whole genome shotgun (WGS) entry which is preliminary data.</text>
</comment>
<dbReference type="EMBL" id="BSYO01000018">
    <property type="protein sequence ID" value="GMH17987.1"/>
    <property type="molecule type" value="Genomic_DNA"/>
</dbReference>
<reference evidence="2" key="1">
    <citation type="submission" date="2023-05" db="EMBL/GenBank/DDBJ databases">
        <title>Nepenthes gracilis genome sequencing.</title>
        <authorList>
            <person name="Fukushima K."/>
        </authorList>
    </citation>
    <scope>NUCLEOTIDE SEQUENCE</scope>
    <source>
        <strain evidence="2">SING2019-196</strain>
    </source>
</reference>
<evidence type="ECO:0008006" key="4">
    <source>
        <dbReference type="Google" id="ProtNLM"/>
    </source>
</evidence>
<protein>
    <recommendedName>
        <fullName evidence="4">Protein PHLOEM PROTEIN 2-LIKE A10</fullName>
    </recommendedName>
</protein>
<organism evidence="2 3">
    <name type="scientific">Nepenthes gracilis</name>
    <name type="common">Slender pitcher plant</name>
    <dbReference type="NCBI Taxonomy" id="150966"/>
    <lineage>
        <taxon>Eukaryota</taxon>
        <taxon>Viridiplantae</taxon>
        <taxon>Streptophyta</taxon>
        <taxon>Embryophyta</taxon>
        <taxon>Tracheophyta</taxon>
        <taxon>Spermatophyta</taxon>
        <taxon>Magnoliopsida</taxon>
        <taxon>eudicotyledons</taxon>
        <taxon>Gunneridae</taxon>
        <taxon>Pentapetalae</taxon>
        <taxon>Caryophyllales</taxon>
        <taxon>Nepenthaceae</taxon>
        <taxon>Nepenthes</taxon>
    </lineage>
</organism>
<accession>A0AAD3SWS4</accession>
<keyword evidence="3" id="KW-1185">Reference proteome</keyword>
<sequence>MDLQLVKKGLNFSRRNKKWILLLALFGSSSYGAYKFYRSPYITRKRRRLVKLLGALFSVVEIVSDSAETIGVVSRDLKEFLLSDSDEIPNSLKQISKIAQSDEFSHSLMRVSAALTVGILRGYRSGAKDEAELGGEDVSFADRMMNRVLSNAGTGFVSVVVGSFARNLVLGFYANVDTVEGSNRNRRESLISDGGDASRLPAWMNAICSDKCKDLIADSIRVFVSTAVAVYLDKTLDINAYDEFFAGVTNPKHEANVRDMLVSVCNGAVETLVKTSHLVLLNKNSNSDCSSSSGTVNSNSNLNEEESLNQVNGAANLSERWIPGKIQNSQWVNTVSSTLAVPTNRRFMLHMTGRVTLETFRSLVEFLLWKLSSGLRRSVDGIHDQVIDRGLQVVRYFSAKSSIIVTICVALYLHIMCGTRVLLQA</sequence>
<dbReference type="PANTHER" id="PTHR21477">
    <property type="entry name" value="ZGC:172139"/>
    <property type="match status" value="1"/>
</dbReference>